<evidence type="ECO:0000313" key="10">
    <source>
        <dbReference type="EMBL" id="EFW99833.1"/>
    </source>
</evidence>
<dbReference type="AlphaFoldDB" id="F0XR88"/>
<dbReference type="InterPro" id="IPR011989">
    <property type="entry name" value="ARM-like"/>
</dbReference>
<dbReference type="InterPro" id="IPR016024">
    <property type="entry name" value="ARM-type_fold"/>
</dbReference>
<dbReference type="GO" id="GO:0060188">
    <property type="term" value="P:regulation of protein desumoylation"/>
    <property type="evidence" value="ECO:0007669"/>
    <property type="project" value="EnsemblFungi"/>
</dbReference>
<dbReference type="InterPro" id="IPR001494">
    <property type="entry name" value="Importin-beta_N"/>
</dbReference>
<feature type="domain" description="Importin N-terminal" evidence="9">
    <location>
        <begin position="30"/>
        <end position="110"/>
    </location>
</feature>
<dbReference type="GO" id="GO:0034399">
    <property type="term" value="C:nuclear periphery"/>
    <property type="evidence" value="ECO:0007669"/>
    <property type="project" value="EnsemblFungi"/>
</dbReference>
<evidence type="ECO:0000256" key="5">
    <source>
        <dbReference type="ARBA" id="ARBA00022737"/>
    </source>
</evidence>
<dbReference type="GeneID" id="25974396"/>
<dbReference type="InParanoid" id="F0XR88"/>
<dbReference type="InterPro" id="IPR041653">
    <property type="entry name" value="Importin_rep_4"/>
</dbReference>
<keyword evidence="3" id="KW-0813">Transport</keyword>
<dbReference type="Pfam" id="PF13513">
    <property type="entry name" value="HEAT_EZ"/>
    <property type="match status" value="1"/>
</dbReference>
<organism evidence="11">
    <name type="scientific">Grosmannia clavigera (strain kw1407 / UAMH 11150)</name>
    <name type="common">Blue stain fungus</name>
    <name type="synonym">Graphiocladiella clavigera</name>
    <dbReference type="NCBI Taxonomy" id="655863"/>
    <lineage>
        <taxon>Eukaryota</taxon>
        <taxon>Fungi</taxon>
        <taxon>Dikarya</taxon>
        <taxon>Ascomycota</taxon>
        <taxon>Pezizomycotina</taxon>
        <taxon>Sordariomycetes</taxon>
        <taxon>Sordariomycetidae</taxon>
        <taxon>Ophiostomatales</taxon>
        <taxon>Ophiostomataceae</taxon>
        <taxon>Leptographium</taxon>
    </lineage>
</organism>
<dbReference type="STRING" id="655863.F0XR88"/>
<feature type="region of interest" description="Disordered" evidence="8">
    <location>
        <begin position="809"/>
        <end position="832"/>
    </location>
</feature>
<keyword evidence="7" id="KW-0539">Nucleus</keyword>
<dbReference type="GO" id="GO:0007088">
    <property type="term" value="P:regulation of mitotic nuclear division"/>
    <property type="evidence" value="ECO:0007669"/>
    <property type="project" value="EnsemblFungi"/>
</dbReference>
<gene>
    <name evidence="10" type="ORF">CMQ_151</name>
</gene>
<evidence type="ECO:0000256" key="2">
    <source>
        <dbReference type="ARBA" id="ARBA00004496"/>
    </source>
</evidence>
<dbReference type="GO" id="GO:0005737">
    <property type="term" value="C:cytoplasm"/>
    <property type="evidence" value="ECO:0007669"/>
    <property type="project" value="UniProtKB-SubCell"/>
</dbReference>
<evidence type="ECO:0000259" key="9">
    <source>
        <dbReference type="PROSITE" id="PS50166"/>
    </source>
</evidence>
<dbReference type="SUPFAM" id="SSF48371">
    <property type="entry name" value="ARM repeat"/>
    <property type="match status" value="1"/>
</dbReference>
<dbReference type="SMART" id="SM01349">
    <property type="entry name" value="TOG"/>
    <property type="match status" value="1"/>
</dbReference>
<dbReference type="EMBL" id="GL629807">
    <property type="protein sequence ID" value="EFW99833.1"/>
    <property type="molecule type" value="Genomic_DNA"/>
</dbReference>
<dbReference type="HOGENOM" id="CLU_003794_0_1_1"/>
<dbReference type="eggNOG" id="KOG2171">
    <property type="taxonomic scope" value="Eukaryota"/>
</dbReference>
<dbReference type="InterPro" id="IPR058584">
    <property type="entry name" value="IMB1_TNPO1-like_TPR"/>
</dbReference>
<dbReference type="PROSITE" id="PS50166">
    <property type="entry name" value="IMPORTIN_B_NT"/>
    <property type="match status" value="1"/>
</dbReference>
<dbReference type="OrthoDB" id="543373at2759"/>
<dbReference type="Gene3D" id="1.25.10.10">
    <property type="entry name" value="Leucine-rich Repeat Variant"/>
    <property type="match status" value="2"/>
</dbReference>
<dbReference type="InterPro" id="IPR041389">
    <property type="entry name" value="Importin_rep_6"/>
</dbReference>
<keyword evidence="4" id="KW-0963">Cytoplasm</keyword>
<dbReference type="GO" id="GO:0006606">
    <property type="term" value="P:protein import into nucleus"/>
    <property type="evidence" value="ECO:0007669"/>
    <property type="project" value="EnsemblFungi"/>
</dbReference>
<keyword evidence="5" id="KW-0677">Repeat</keyword>
<dbReference type="RefSeq" id="XP_014169248.1">
    <property type="nucleotide sequence ID" value="XM_014313773.1"/>
</dbReference>
<dbReference type="GO" id="GO:0031267">
    <property type="term" value="F:small GTPase binding"/>
    <property type="evidence" value="ECO:0007669"/>
    <property type="project" value="InterPro"/>
</dbReference>
<accession>F0XR88</accession>
<dbReference type="GO" id="GO:0061608">
    <property type="term" value="F:nuclear import signal receptor activity"/>
    <property type="evidence" value="ECO:0007669"/>
    <property type="project" value="EnsemblFungi"/>
</dbReference>
<dbReference type="InterPro" id="IPR040928">
    <property type="entry name" value="Importin_rep_5"/>
</dbReference>
<evidence type="ECO:0000256" key="4">
    <source>
        <dbReference type="ARBA" id="ARBA00022490"/>
    </source>
</evidence>
<dbReference type="FunCoup" id="F0XR88">
    <property type="interactions" value="989"/>
</dbReference>
<proteinExistence type="predicted"/>
<dbReference type="Proteomes" id="UP000007796">
    <property type="component" value="Unassembled WGS sequence"/>
</dbReference>
<evidence type="ECO:0000256" key="1">
    <source>
        <dbReference type="ARBA" id="ARBA00004123"/>
    </source>
</evidence>
<sequence>MSMLPQEVTAELSQLLQALQSSENSIRSQAEEHLHSNWTTRQPEVLLMGLAEQIGSHATTTVRSFAAVIFRRIASKTRKNEQGDLVEIFISLPAEQAQAIRQKLLEVLTVEEDRGVRNKISDAIAEIARQYTDNDQSWTELLQVLFQLSMAPDAGKREIAFRVFTTTPGIIEKTHEDAVAQAFSRGFKDDSVTVRIAAMEAFAAFFRGLKKKSQPKFFGLLPEVLNILPPIRESHDSDDLSNALVALIDLAGTSPKMFRPVFNVLVKFSISVIQDKELTDLCRQNALELMATFADYAPSMCKKDELYTNEMITQCLSLMTDIGEDDDDASEWLSADDLEQEESDLNHVAGEQCMDRLANKLGGAVILAPTFSWLPRMISSSAWRDRHAALMAISAISEGCRDLMLGELQQVLNLVVPALKDSHPRVRWAGCNALGQMSTDFAPTMQREYYDIILKAIIPALDSPEARVKSHAAAALVNFCEEAEKSVLEPYLDDLLSHLFNLLQNEKRYVQEQALSTIATIADAAEQAFSKYYDTLMPLLVGVLRRETEKDYRLLRAKAMECATLIALAVGKERLGNDAMELVQLLANIQNSITDADDPQAQYLMHSWGRMSRVLGTQFMPFLPTVMPPLLQLAGAKADIQLLDDEEQADRLQQEDGWELLPLKGKMIGIKTSSMDDKHMAIELLVVYAQVLEGSFAPYVGQIMKDIALPGLAFFFHDPVRFISARLVPQLLNSYKQAYGSESNEMTALWGITVEKLLEVLTAEPAIDTLSEMYQCFYESVEVLGRPCLTPVHMNKFIEAVESTLEDYRERVTQREEEKRNTTTEDAEDEDEDLLIALEDDQTLLSDMSKAFHVVFKFHGSDFLPAWERLMSAYESFLKAEDPSQRQWGLCIMDDVLEYCGANSIHYANYITQPLLDGCKDPAPAIRQAAAYGIGMVARQGGQAWSQFLGGCVPLLFQATLIPDARNEDNVYATENACAAIAKILHFNVGSVQNVDAVITEWVGTLPVVNDEEAAPYAYAYLAELISKRHPAVMSQADKVFTFIAQGLGADVLRGQTASNVVTATKVMLQESGLNATPLLQQFPQELQQTISAYFA</sequence>
<reference evidence="10 11" key="1">
    <citation type="journal article" date="2011" name="Proc. Natl. Acad. Sci. U.S.A.">
        <title>Genome and transcriptome analyses of the mountain pine beetle-fungal symbiont Grosmannia clavigera, a lodgepole pine pathogen.</title>
        <authorList>
            <person name="DiGuistini S."/>
            <person name="Wang Y."/>
            <person name="Liao N.Y."/>
            <person name="Taylor G."/>
            <person name="Tanguay P."/>
            <person name="Feau N."/>
            <person name="Henrissat B."/>
            <person name="Chan S.K."/>
            <person name="Hesse-Orce U."/>
            <person name="Alamouti S.M."/>
            <person name="Tsui C.K.M."/>
            <person name="Docking R.T."/>
            <person name="Levasseur A."/>
            <person name="Haridas S."/>
            <person name="Robertson G."/>
            <person name="Birol I."/>
            <person name="Holt R.A."/>
            <person name="Marra M.A."/>
            <person name="Hamelin R.C."/>
            <person name="Hirst M."/>
            <person name="Jones S.J.M."/>
            <person name="Bohlmann J."/>
            <person name="Breuil C."/>
        </authorList>
    </citation>
    <scope>NUCLEOTIDE SEQUENCE [LARGE SCALE GENOMIC DNA]</scope>
    <source>
        <strain evidence="11">kw1407 / UAMH 11150</strain>
    </source>
</reference>
<dbReference type="InterPro" id="IPR057672">
    <property type="entry name" value="TPR_IPO4/5"/>
</dbReference>
<dbReference type="Pfam" id="PF25574">
    <property type="entry name" value="TPR_IMB1"/>
    <property type="match status" value="1"/>
</dbReference>
<evidence type="ECO:0000256" key="7">
    <source>
        <dbReference type="ARBA" id="ARBA00023242"/>
    </source>
</evidence>
<dbReference type="GO" id="GO:0008139">
    <property type="term" value="F:nuclear localization sequence binding"/>
    <property type="evidence" value="ECO:0007669"/>
    <property type="project" value="EnsemblFungi"/>
</dbReference>
<protein>
    <submittedName>
        <fullName evidence="10">Importin beta-3</fullName>
    </submittedName>
</protein>
<feature type="compositionally biased region" description="Basic and acidic residues" evidence="8">
    <location>
        <begin position="809"/>
        <end position="823"/>
    </location>
</feature>
<keyword evidence="11" id="KW-1185">Reference proteome</keyword>
<dbReference type="Pfam" id="PF18816">
    <property type="entry name" value="Importin_rep_5"/>
    <property type="match status" value="1"/>
</dbReference>
<dbReference type="InterPro" id="IPR034085">
    <property type="entry name" value="TOG"/>
</dbReference>
<evidence type="ECO:0000313" key="11">
    <source>
        <dbReference type="Proteomes" id="UP000007796"/>
    </source>
</evidence>
<keyword evidence="6" id="KW-0653">Protein transport</keyword>
<dbReference type="GO" id="GO:0006406">
    <property type="term" value="P:mRNA export from nucleus"/>
    <property type="evidence" value="ECO:0007669"/>
    <property type="project" value="EnsemblFungi"/>
</dbReference>
<dbReference type="Pfam" id="PF18808">
    <property type="entry name" value="Importin_rep_4"/>
    <property type="match status" value="1"/>
</dbReference>
<comment type="subcellular location">
    <subcellularLocation>
        <location evidence="2">Cytoplasm</location>
    </subcellularLocation>
    <subcellularLocation>
        <location evidence="1">Nucleus</location>
    </subcellularLocation>
</comment>
<evidence type="ECO:0000256" key="8">
    <source>
        <dbReference type="SAM" id="MobiDB-lite"/>
    </source>
</evidence>
<evidence type="ECO:0000256" key="3">
    <source>
        <dbReference type="ARBA" id="ARBA00022448"/>
    </source>
</evidence>
<dbReference type="Pfam" id="PF25780">
    <property type="entry name" value="TPR_IPO5"/>
    <property type="match status" value="1"/>
</dbReference>
<evidence type="ECO:0000256" key="6">
    <source>
        <dbReference type="ARBA" id="ARBA00022927"/>
    </source>
</evidence>
<dbReference type="PANTHER" id="PTHR10527">
    <property type="entry name" value="IMPORTIN BETA"/>
    <property type="match status" value="1"/>
</dbReference>
<name>F0XR88_GROCL</name>
<dbReference type="Pfam" id="PF18829">
    <property type="entry name" value="Importin_rep_6"/>
    <property type="match status" value="1"/>
</dbReference>
<dbReference type="InterPro" id="IPR040122">
    <property type="entry name" value="Importin_beta"/>
</dbReference>